<accession>A0A6P1YT76</accession>
<feature type="domain" description="Chromosomal replication initiator DnaA C-terminal" evidence="1">
    <location>
        <begin position="22"/>
        <end position="97"/>
    </location>
</feature>
<organism evidence="2 3">
    <name type="scientific">Ancylobacter pratisalsi</name>
    <dbReference type="NCBI Taxonomy" id="1745854"/>
    <lineage>
        <taxon>Bacteria</taxon>
        <taxon>Pseudomonadati</taxon>
        <taxon>Pseudomonadota</taxon>
        <taxon>Alphaproteobacteria</taxon>
        <taxon>Hyphomicrobiales</taxon>
        <taxon>Xanthobacteraceae</taxon>
        <taxon>Ancylobacter</taxon>
    </lineage>
</organism>
<evidence type="ECO:0000313" key="3">
    <source>
        <dbReference type="Proteomes" id="UP000464751"/>
    </source>
</evidence>
<dbReference type="SUPFAM" id="SSF48295">
    <property type="entry name" value="TrpR-like"/>
    <property type="match status" value="1"/>
</dbReference>
<evidence type="ECO:0000259" key="1">
    <source>
        <dbReference type="SMART" id="SM00760"/>
    </source>
</evidence>
<dbReference type="Gene3D" id="1.10.1750.10">
    <property type="match status" value="1"/>
</dbReference>
<name>A0A6P1YT76_9HYPH</name>
<proteinExistence type="predicted"/>
<reference evidence="2 3" key="1">
    <citation type="submission" date="2020-02" db="EMBL/GenBank/DDBJ databases">
        <authorList>
            <person name="Li G."/>
        </authorList>
    </citation>
    <scope>NUCLEOTIDE SEQUENCE [LARGE SCALE GENOMIC DNA]</scope>
    <source>
        <strain evidence="2 3">DSM 102029</strain>
        <plasmid evidence="3">plgm</plasmid>
    </source>
</reference>
<protein>
    <recommendedName>
        <fullName evidence="1">Chromosomal replication initiator DnaA C-terminal domain-containing protein</fullName>
    </recommendedName>
</protein>
<keyword evidence="3" id="KW-1185">Reference proteome</keyword>
<dbReference type="InterPro" id="IPR013159">
    <property type="entry name" value="DnaA_C"/>
</dbReference>
<dbReference type="Proteomes" id="UP000464751">
    <property type="component" value="Plasmid pLGM"/>
</dbReference>
<evidence type="ECO:0000313" key="2">
    <source>
        <dbReference type="EMBL" id="QIB36569.1"/>
    </source>
</evidence>
<dbReference type="InterPro" id="IPR010921">
    <property type="entry name" value="Trp_repressor/repl_initiator"/>
</dbReference>
<dbReference type="SMART" id="SM00760">
    <property type="entry name" value="Bac_DnaA_C"/>
    <property type="match status" value="1"/>
</dbReference>
<dbReference type="EMBL" id="CP048631">
    <property type="protein sequence ID" value="QIB36569.1"/>
    <property type="molecule type" value="Genomic_DNA"/>
</dbReference>
<dbReference type="AlphaFoldDB" id="A0A6P1YT76"/>
<sequence length="132" mass="14599">MPEAGVSAVYAANWGSECRPLTVEDVVAVTTRYYGLSRAALVGSSAVTRRVTDDALVPFRYVALTLAVRLTKETAKTIAAAIGRRDSTSVYMAYRYIRDKRRANERWHDDLLLLTTILSDLFEVTPSGRLGV</sequence>
<gene>
    <name evidence="2" type="ORF">G3A50_22035</name>
</gene>
<dbReference type="GO" id="GO:0005524">
    <property type="term" value="F:ATP binding"/>
    <property type="evidence" value="ECO:0007669"/>
    <property type="project" value="InterPro"/>
</dbReference>
<dbReference type="GO" id="GO:0006270">
    <property type="term" value="P:DNA replication initiation"/>
    <property type="evidence" value="ECO:0007669"/>
    <property type="project" value="InterPro"/>
</dbReference>
<geneLocation type="plasmid" evidence="3">
    <name>plgm</name>
</geneLocation>
<dbReference type="GO" id="GO:0043565">
    <property type="term" value="F:sequence-specific DNA binding"/>
    <property type="evidence" value="ECO:0007669"/>
    <property type="project" value="InterPro"/>
</dbReference>
<dbReference type="GO" id="GO:0006275">
    <property type="term" value="P:regulation of DNA replication"/>
    <property type="evidence" value="ECO:0007669"/>
    <property type="project" value="InterPro"/>
</dbReference>
<keyword evidence="2" id="KW-0614">Plasmid</keyword>
<dbReference type="KEGG" id="apra:G3A50_22035"/>